<evidence type="ECO:0000313" key="2">
    <source>
        <dbReference type="Proteomes" id="UP000019365"/>
    </source>
</evidence>
<comment type="caution">
    <text evidence="1">The sequence shown here is derived from an EMBL/GenBank/DDBJ whole genome shotgun (WGS) entry which is preliminary data.</text>
</comment>
<evidence type="ECO:0000313" key="1">
    <source>
        <dbReference type="EMBL" id="EWM52812.1"/>
    </source>
</evidence>
<proteinExistence type="predicted"/>
<dbReference type="Proteomes" id="UP000019365">
    <property type="component" value="Unassembled WGS sequence"/>
</dbReference>
<organism evidence="1 2">
    <name type="scientific">Ruminococcus flavefaciens 007c</name>
    <dbReference type="NCBI Taxonomy" id="1341157"/>
    <lineage>
        <taxon>Bacteria</taxon>
        <taxon>Bacillati</taxon>
        <taxon>Bacillota</taxon>
        <taxon>Clostridia</taxon>
        <taxon>Eubacteriales</taxon>
        <taxon>Oscillospiraceae</taxon>
        <taxon>Ruminococcus</taxon>
    </lineage>
</organism>
<keyword evidence="2" id="KW-1185">Reference proteome</keyword>
<gene>
    <name evidence="1" type="ORF">RF007C_14455</name>
</gene>
<accession>W7UWQ5</accession>
<dbReference type="EMBL" id="ATAX01000028">
    <property type="protein sequence ID" value="EWM52812.1"/>
    <property type="molecule type" value="Genomic_DNA"/>
</dbReference>
<protein>
    <submittedName>
        <fullName evidence="1">Uncharacterized protein</fullName>
    </submittedName>
</protein>
<dbReference type="AlphaFoldDB" id="W7UWQ5"/>
<name>W7UWQ5_RUMFL</name>
<reference evidence="1 2" key="1">
    <citation type="journal article" date="2014" name="PLoS ONE">
        <title>Rumen cellulosomics: divergent fiber-degrading strategies revealed by comparative genome-wide analysis of six ruminococcal strains.</title>
        <authorList>
            <person name="Dassa B."/>
            <person name="Borovok I."/>
            <person name="Ruimy-Israeli V."/>
            <person name="Lamed R."/>
            <person name="Flint H.J."/>
            <person name="Duncan S.H."/>
            <person name="Henrissat B."/>
            <person name="Coutinho P."/>
            <person name="Morrison M."/>
            <person name="Mosoni P."/>
            <person name="Yeoman C.J."/>
            <person name="White B.A."/>
            <person name="Bayer E.A."/>
        </authorList>
    </citation>
    <scope>NUCLEOTIDE SEQUENCE [LARGE SCALE GENOMIC DNA]</scope>
    <source>
        <strain evidence="1 2">007c</strain>
    </source>
</reference>
<sequence>MCSAHKEYHKSRSDKYCFGIFRKQTAIDIFAQVTYNIKHNGASAEESGKNEGL</sequence>